<sequence>MRKCKVVVRMILGGLVSSQAFSNSDLKGFVGVYAVPDAKIEIKNTGAPKIKDSGEAYGIVAEIEKNQWFGYTHYETVSIDINALPKPGVSAEEYRLGGGYRQHFAKGSIQASIEYFAQKQDFDFEMVPDWDDSGIGIHLNTEHLLGVIAGRVPVAGFADIGYIDMHKSDAQEYRLGVKAMLAKNIGVMSAYRIFKQEKDESNEKTTLKAMNIGLSYVF</sequence>
<dbReference type="Gene3D" id="2.40.160.10">
    <property type="entry name" value="Porin"/>
    <property type="match status" value="1"/>
</dbReference>
<gene>
    <name evidence="2" type="ORF">D9K81_02040</name>
</gene>
<evidence type="ECO:0000256" key="1">
    <source>
        <dbReference type="SAM" id="SignalP"/>
    </source>
</evidence>
<feature type="chain" id="PRO_5045069786" description="Outer membrane protein beta-barrel domain-containing protein" evidence="1">
    <location>
        <begin position="23"/>
        <end position="218"/>
    </location>
</feature>
<organism evidence="2 3">
    <name type="scientific">Acinetobacter chengduensis</name>
    <dbReference type="NCBI Taxonomy" id="2420890"/>
    <lineage>
        <taxon>Bacteria</taxon>
        <taxon>Pseudomonadati</taxon>
        <taxon>Pseudomonadota</taxon>
        <taxon>Gammaproteobacteria</taxon>
        <taxon>Moraxellales</taxon>
        <taxon>Moraxellaceae</taxon>
        <taxon>Acinetobacter</taxon>
    </lineage>
</organism>
<comment type="caution">
    <text evidence="2">The sequence shown here is derived from an EMBL/GenBank/DDBJ whole genome shotgun (WGS) entry which is preliminary data.</text>
</comment>
<accession>A0ABX9TZ41</accession>
<name>A0ABX9TZ41_9GAMM</name>
<reference evidence="2 3" key="1">
    <citation type="submission" date="2018-09" db="EMBL/GenBank/DDBJ databases">
        <title>The draft genome of Acinetobacter sp. strains.</title>
        <authorList>
            <person name="Qin J."/>
            <person name="Feng Y."/>
            <person name="Zong Z."/>
        </authorList>
    </citation>
    <scope>NUCLEOTIDE SEQUENCE [LARGE SCALE GENOMIC DNA]</scope>
    <source>
        <strain evidence="2 3">WCHAc060005</strain>
    </source>
</reference>
<proteinExistence type="predicted"/>
<dbReference type="EMBL" id="RCHC01000002">
    <property type="protein sequence ID" value="RLL23934.1"/>
    <property type="molecule type" value="Genomic_DNA"/>
</dbReference>
<evidence type="ECO:0008006" key="4">
    <source>
        <dbReference type="Google" id="ProtNLM"/>
    </source>
</evidence>
<feature type="signal peptide" evidence="1">
    <location>
        <begin position="1"/>
        <end position="22"/>
    </location>
</feature>
<evidence type="ECO:0000313" key="3">
    <source>
        <dbReference type="Proteomes" id="UP000280271"/>
    </source>
</evidence>
<protein>
    <recommendedName>
        <fullName evidence="4">Outer membrane protein beta-barrel domain-containing protein</fullName>
    </recommendedName>
</protein>
<keyword evidence="3" id="KW-1185">Reference proteome</keyword>
<dbReference type="InterPro" id="IPR023614">
    <property type="entry name" value="Porin_dom_sf"/>
</dbReference>
<dbReference type="RefSeq" id="WP_120373889.1">
    <property type="nucleotide sequence ID" value="NZ_RCHC01000002.1"/>
</dbReference>
<keyword evidence="1" id="KW-0732">Signal</keyword>
<dbReference type="Proteomes" id="UP000280271">
    <property type="component" value="Unassembled WGS sequence"/>
</dbReference>
<evidence type="ECO:0000313" key="2">
    <source>
        <dbReference type="EMBL" id="RLL23934.1"/>
    </source>
</evidence>